<reference evidence="1 2" key="1">
    <citation type="submission" date="2012-10" db="EMBL/GenBank/DDBJ databases">
        <title>The draft sequence of the Mycobacterium pheli genome.</title>
        <authorList>
            <person name="Pettersson B.M.F."/>
            <person name="Das S."/>
            <person name="Dasgupta S."/>
            <person name="Bhattacharya A."/>
            <person name="Kirsebom L.A."/>
        </authorList>
    </citation>
    <scope>NUCLEOTIDE SEQUENCE [LARGE SCALE GENOMIC DNA]</scope>
    <source>
        <strain evidence="1 2">CCUG 21000</strain>
    </source>
</reference>
<organism evidence="1 2">
    <name type="scientific">Mycolicibacterium phlei DSM 43239 = CCUG 21000</name>
    <dbReference type="NCBI Taxonomy" id="1226750"/>
    <lineage>
        <taxon>Bacteria</taxon>
        <taxon>Bacillati</taxon>
        <taxon>Actinomycetota</taxon>
        <taxon>Actinomycetes</taxon>
        <taxon>Mycobacteriales</taxon>
        <taxon>Mycobacteriaceae</taxon>
        <taxon>Mycolicibacterium</taxon>
    </lineage>
</organism>
<dbReference type="EMBL" id="ANBP01000044">
    <property type="protein sequence ID" value="KAB7752668.1"/>
    <property type="molecule type" value="Genomic_DNA"/>
</dbReference>
<keyword evidence="2" id="KW-1185">Reference proteome</keyword>
<evidence type="ECO:0000313" key="2">
    <source>
        <dbReference type="Proteomes" id="UP000325690"/>
    </source>
</evidence>
<name>A0A5N5UTG8_MYCPH</name>
<gene>
    <name evidence="1" type="ORF">MPHL21000_21465</name>
</gene>
<accession>A0A5N5UTG8</accession>
<protein>
    <submittedName>
        <fullName evidence="1">Uncharacterized protein</fullName>
    </submittedName>
</protein>
<sequence length="38" mass="3991">MALGYLMFGLVCLTFWLLPGGPGGKEPIEITDDAVAGH</sequence>
<comment type="caution">
    <text evidence="1">The sequence shown here is derived from an EMBL/GenBank/DDBJ whole genome shotgun (WGS) entry which is preliminary data.</text>
</comment>
<evidence type="ECO:0000313" key="1">
    <source>
        <dbReference type="EMBL" id="KAB7752668.1"/>
    </source>
</evidence>
<dbReference type="Proteomes" id="UP000325690">
    <property type="component" value="Unassembled WGS sequence"/>
</dbReference>
<dbReference type="AlphaFoldDB" id="A0A5N5UTG8"/>
<proteinExistence type="predicted"/>